<dbReference type="AlphaFoldDB" id="A0A3A8PSG0"/>
<comment type="caution">
    <text evidence="1">The sequence shown here is derived from an EMBL/GenBank/DDBJ whole genome shotgun (WGS) entry which is preliminary data.</text>
</comment>
<proteinExistence type="predicted"/>
<reference evidence="2" key="1">
    <citation type="submission" date="2018-09" db="EMBL/GenBank/DDBJ databases">
        <authorList>
            <person name="Livingstone P.G."/>
            <person name="Whitworth D.E."/>
        </authorList>
    </citation>
    <scope>NUCLEOTIDE SEQUENCE [LARGE SCALE GENOMIC DNA]</scope>
    <source>
        <strain evidence="2">AB050A</strain>
    </source>
</reference>
<evidence type="ECO:0000313" key="2">
    <source>
        <dbReference type="Proteomes" id="UP000267003"/>
    </source>
</evidence>
<dbReference type="EMBL" id="RAWK01000188">
    <property type="protein sequence ID" value="RKH59416.1"/>
    <property type="molecule type" value="Genomic_DNA"/>
</dbReference>
<protein>
    <submittedName>
        <fullName evidence="1">Uncharacterized protein</fullName>
    </submittedName>
</protein>
<accession>A0A3A8PSG0</accession>
<organism evidence="1 2">
    <name type="scientific">Corallococcus aberystwythensis</name>
    <dbReference type="NCBI Taxonomy" id="2316722"/>
    <lineage>
        <taxon>Bacteria</taxon>
        <taxon>Pseudomonadati</taxon>
        <taxon>Myxococcota</taxon>
        <taxon>Myxococcia</taxon>
        <taxon>Myxococcales</taxon>
        <taxon>Cystobacterineae</taxon>
        <taxon>Myxococcaceae</taxon>
        <taxon>Corallococcus</taxon>
    </lineage>
</organism>
<evidence type="ECO:0000313" key="1">
    <source>
        <dbReference type="EMBL" id="RKH59416.1"/>
    </source>
</evidence>
<name>A0A3A8PSG0_9BACT</name>
<keyword evidence="2" id="KW-1185">Reference proteome</keyword>
<sequence length="168" mass="19264">MRPRNQDMQDLMQCSSSISLRALKEGSLLPLSPDSEVYRFTWMPSFHVPRSIRVEHRGNVYSLHVKEEGKDEGTLAIDRRILLTPTQWQALQQHLEEARFWTLDRFASPRSVVYVDGAQWLFEGGWEGRYRALDIHSPDPDGRAAPFYNLGAFLVELAGIPMTEGALY</sequence>
<dbReference type="Proteomes" id="UP000267003">
    <property type="component" value="Unassembled WGS sequence"/>
</dbReference>
<gene>
    <name evidence="1" type="ORF">D7W81_27335</name>
</gene>